<accession>A0A2N6SLC6</accession>
<dbReference type="AlphaFoldDB" id="A0A2N6SLC6"/>
<evidence type="ECO:0000313" key="9">
    <source>
        <dbReference type="EMBL" id="PMC57849.1"/>
    </source>
</evidence>
<feature type="transmembrane region" description="Helical" evidence="7">
    <location>
        <begin position="339"/>
        <end position="361"/>
    </location>
</feature>
<feature type="transmembrane region" description="Helical" evidence="7">
    <location>
        <begin position="419"/>
        <end position="439"/>
    </location>
</feature>
<dbReference type="RefSeq" id="WP_102227322.1">
    <property type="nucleotide sequence ID" value="NZ_PNFY01000001.1"/>
</dbReference>
<keyword evidence="6 7" id="KW-0472">Membrane</keyword>
<feature type="transmembrane region" description="Helical" evidence="7">
    <location>
        <begin position="16"/>
        <end position="36"/>
    </location>
</feature>
<evidence type="ECO:0000256" key="1">
    <source>
        <dbReference type="ARBA" id="ARBA00004651"/>
    </source>
</evidence>
<dbReference type="PANTHER" id="PTHR30489:SF0">
    <property type="entry name" value="LIPOPROTEIN-RELEASING SYSTEM TRANSMEMBRANE PROTEIN LOLE"/>
    <property type="match status" value="1"/>
</dbReference>
<sequence>MFKNAIAYVTRKSLKSFIIFLVILVMASIGLMSVSIKQSTNEMISSTFGNINSSFLMEINRQVNFGTPRGGGNVKGEDIKKISETEVVDSFVKRINSVADLVDYELIETPQTEQNQRENFKNAVMITGVNNSEKETKFVSGAFNLIEGSHLNDQDQYKVLIHKDLAQKNNLKLGDKIKLKSNLYDADNVKQADETVEVEIKGIFDGHNKGGVVASQELYENNIISDIDTAAKVYGYTEDTAVYQDATFFVKGNINVDQVIKTLSKLDIDWRQYNLVKSTANYPALQLSISKIFAITNQLLIGSLVFAGIIITLLLTLWMNARKKEIAIMLSIGRTKGQIFRQHLSEMILISVPAMLGAYLLTNKIGTQISNLILERINNNILNEIAEKAASSQLGAGAETEGFTKTISDLSIHVDLQSLLLVGSFIMVVLVISLFISSYQTIRKNPRELLIDTK</sequence>
<reference evidence="9 10" key="1">
    <citation type="submission" date="2017-09" db="EMBL/GenBank/DDBJ databases">
        <title>Bacterial strain isolated from the female urinary microbiota.</title>
        <authorList>
            <person name="Thomas-White K."/>
            <person name="Kumar N."/>
            <person name="Forster S."/>
            <person name="Putonti C."/>
            <person name="Lawley T."/>
            <person name="Wolfe A.J."/>
        </authorList>
    </citation>
    <scope>NUCLEOTIDE SEQUENCE [LARGE SCALE GENOMIC DNA]</scope>
    <source>
        <strain evidence="9 10">UMB0852</strain>
    </source>
</reference>
<feature type="domain" description="ABC3 transporter permease C-terminal" evidence="8">
    <location>
        <begin position="300"/>
        <end position="446"/>
    </location>
</feature>
<evidence type="ECO:0000256" key="7">
    <source>
        <dbReference type="SAM" id="Phobius"/>
    </source>
</evidence>
<dbReference type="PANTHER" id="PTHR30489">
    <property type="entry name" value="LIPOPROTEIN-RELEASING SYSTEM TRANSMEMBRANE PROTEIN LOLE"/>
    <property type="match status" value="1"/>
</dbReference>
<evidence type="ECO:0000256" key="4">
    <source>
        <dbReference type="ARBA" id="ARBA00022692"/>
    </source>
</evidence>
<keyword evidence="3" id="KW-1003">Cell membrane</keyword>
<comment type="subcellular location">
    <subcellularLocation>
        <location evidence="1">Cell membrane</location>
        <topology evidence="1">Multi-pass membrane protein</topology>
    </subcellularLocation>
</comment>
<dbReference type="Proteomes" id="UP000235682">
    <property type="component" value="Unassembled WGS sequence"/>
</dbReference>
<name>A0A2N6SLC6_9LACT</name>
<dbReference type="InterPro" id="IPR003838">
    <property type="entry name" value="ABC3_permease_C"/>
</dbReference>
<keyword evidence="10" id="KW-1185">Reference proteome</keyword>
<dbReference type="InterPro" id="IPR051447">
    <property type="entry name" value="Lipoprotein-release_system"/>
</dbReference>
<keyword evidence="4 7" id="KW-0812">Transmembrane</keyword>
<evidence type="ECO:0000256" key="2">
    <source>
        <dbReference type="ARBA" id="ARBA00005236"/>
    </source>
</evidence>
<comment type="caution">
    <text evidence="9">The sequence shown here is derived from an EMBL/GenBank/DDBJ whole genome shotgun (WGS) entry which is preliminary data.</text>
</comment>
<comment type="similarity">
    <text evidence="2">Belongs to the ABC-4 integral membrane protein family. LolC/E subfamily.</text>
</comment>
<evidence type="ECO:0000259" key="8">
    <source>
        <dbReference type="Pfam" id="PF02687"/>
    </source>
</evidence>
<dbReference type="GO" id="GO:0044874">
    <property type="term" value="P:lipoprotein localization to outer membrane"/>
    <property type="evidence" value="ECO:0007669"/>
    <property type="project" value="TreeGrafter"/>
</dbReference>
<evidence type="ECO:0000256" key="5">
    <source>
        <dbReference type="ARBA" id="ARBA00022989"/>
    </source>
</evidence>
<dbReference type="OrthoDB" id="9812886at2"/>
<feature type="transmembrane region" description="Helical" evidence="7">
    <location>
        <begin position="299"/>
        <end position="318"/>
    </location>
</feature>
<keyword evidence="5 7" id="KW-1133">Transmembrane helix</keyword>
<dbReference type="EMBL" id="PNHE01000040">
    <property type="protein sequence ID" value="PMC57849.1"/>
    <property type="molecule type" value="Genomic_DNA"/>
</dbReference>
<organism evidence="9 10">
    <name type="scientific">Dolosicoccus paucivorans</name>
    <dbReference type="NCBI Taxonomy" id="84521"/>
    <lineage>
        <taxon>Bacteria</taxon>
        <taxon>Bacillati</taxon>
        <taxon>Bacillota</taxon>
        <taxon>Bacilli</taxon>
        <taxon>Lactobacillales</taxon>
        <taxon>Aerococcaceae</taxon>
        <taxon>Dolosicoccus</taxon>
    </lineage>
</organism>
<proteinExistence type="inferred from homology"/>
<protein>
    <submittedName>
        <fullName evidence="9">ABC transporter permease</fullName>
    </submittedName>
</protein>
<dbReference type="Pfam" id="PF02687">
    <property type="entry name" value="FtsX"/>
    <property type="match status" value="1"/>
</dbReference>
<dbReference type="STRING" id="84521.SAMN04487994_10517"/>
<dbReference type="GO" id="GO:0098797">
    <property type="term" value="C:plasma membrane protein complex"/>
    <property type="evidence" value="ECO:0007669"/>
    <property type="project" value="TreeGrafter"/>
</dbReference>
<evidence type="ECO:0000256" key="3">
    <source>
        <dbReference type="ARBA" id="ARBA00022475"/>
    </source>
</evidence>
<evidence type="ECO:0000256" key="6">
    <source>
        <dbReference type="ARBA" id="ARBA00023136"/>
    </source>
</evidence>
<evidence type="ECO:0000313" key="10">
    <source>
        <dbReference type="Proteomes" id="UP000235682"/>
    </source>
</evidence>
<gene>
    <name evidence="9" type="ORF">CJ205_07475</name>
</gene>